<evidence type="ECO:0000259" key="2">
    <source>
        <dbReference type="SMART" id="SM00235"/>
    </source>
</evidence>
<dbReference type="RefSeq" id="WP_013766885.1">
    <property type="nucleotide sequence ID" value="NC_015510.1"/>
</dbReference>
<dbReference type="Proteomes" id="UP000008461">
    <property type="component" value="Chromosome"/>
</dbReference>
<reference key="2">
    <citation type="submission" date="2011-04" db="EMBL/GenBank/DDBJ databases">
        <title>Complete sequence of chromosome of Haliscomenobacter hydrossis DSM 1100.</title>
        <authorList>
            <consortium name="US DOE Joint Genome Institute (JGI-PGF)"/>
            <person name="Lucas S."/>
            <person name="Han J."/>
            <person name="Lapidus A."/>
            <person name="Bruce D."/>
            <person name="Goodwin L."/>
            <person name="Pitluck S."/>
            <person name="Peters L."/>
            <person name="Kyrpides N."/>
            <person name="Mavromatis K."/>
            <person name="Ivanova N."/>
            <person name="Ovchinnikova G."/>
            <person name="Pagani I."/>
            <person name="Daligault H."/>
            <person name="Detter J.C."/>
            <person name="Han C."/>
            <person name="Land M."/>
            <person name="Hauser L."/>
            <person name="Markowitz V."/>
            <person name="Cheng J.-F."/>
            <person name="Hugenholtz P."/>
            <person name="Woyke T."/>
            <person name="Wu D."/>
            <person name="Verbarg S."/>
            <person name="Frueling A."/>
            <person name="Brambilla E."/>
            <person name="Klenk H.-P."/>
            <person name="Eisen J.A."/>
        </authorList>
    </citation>
    <scope>NUCLEOTIDE SEQUENCE</scope>
    <source>
        <strain>DSM 1100</strain>
    </source>
</reference>
<proteinExistence type="predicted"/>
<keyword evidence="4" id="KW-1185">Reference proteome</keyword>
<evidence type="ECO:0000256" key="1">
    <source>
        <dbReference type="SAM" id="SignalP"/>
    </source>
</evidence>
<dbReference type="PANTHER" id="PTHR10127">
    <property type="entry name" value="DISCOIDIN, CUB, EGF, LAMININ , AND ZINC METALLOPROTEASE DOMAIN CONTAINING"/>
    <property type="match status" value="1"/>
</dbReference>
<accession>F4KTD3</accession>
<dbReference type="MEROPS" id="M12.067"/>
<dbReference type="InterPro" id="IPR001506">
    <property type="entry name" value="Peptidase_M12A"/>
</dbReference>
<evidence type="ECO:0000313" key="3">
    <source>
        <dbReference type="EMBL" id="AEE52347.1"/>
    </source>
</evidence>
<dbReference type="GO" id="GO:0006508">
    <property type="term" value="P:proteolysis"/>
    <property type="evidence" value="ECO:0007669"/>
    <property type="project" value="InterPro"/>
</dbReference>
<organism evidence="3 4">
    <name type="scientific">Haliscomenobacter hydrossis (strain ATCC 27775 / DSM 1100 / LMG 10767 / O)</name>
    <dbReference type="NCBI Taxonomy" id="760192"/>
    <lineage>
        <taxon>Bacteria</taxon>
        <taxon>Pseudomonadati</taxon>
        <taxon>Bacteroidota</taxon>
        <taxon>Saprospiria</taxon>
        <taxon>Saprospirales</taxon>
        <taxon>Haliscomenobacteraceae</taxon>
        <taxon>Haliscomenobacter</taxon>
    </lineage>
</organism>
<reference evidence="3 4" key="1">
    <citation type="journal article" date="2011" name="Stand. Genomic Sci.">
        <title>Complete genome sequence of Haliscomenobacter hydrossis type strain (O).</title>
        <authorList>
            <consortium name="US DOE Joint Genome Institute (JGI-PGF)"/>
            <person name="Daligault H."/>
            <person name="Lapidus A."/>
            <person name="Zeytun A."/>
            <person name="Nolan M."/>
            <person name="Lucas S."/>
            <person name="Del Rio T.G."/>
            <person name="Tice H."/>
            <person name="Cheng J.F."/>
            <person name="Tapia R."/>
            <person name="Han C."/>
            <person name="Goodwin L."/>
            <person name="Pitluck S."/>
            <person name="Liolios K."/>
            <person name="Pagani I."/>
            <person name="Ivanova N."/>
            <person name="Huntemann M."/>
            <person name="Mavromatis K."/>
            <person name="Mikhailova N."/>
            <person name="Pati A."/>
            <person name="Chen A."/>
            <person name="Palaniappan K."/>
            <person name="Land M."/>
            <person name="Hauser L."/>
            <person name="Brambilla E.M."/>
            <person name="Rohde M."/>
            <person name="Verbarg S."/>
            <person name="Goker M."/>
            <person name="Bristow J."/>
            <person name="Eisen J.A."/>
            <person name="Markowitz V."/>
            <person name="Hugenholtz P."/>
            <person name="Kyrpides N.C."/>
            <person name="Klenk H.P."/>
            <person name="Woyke T."/>
        </authorList>
    </citation>
    <scope>NUCLEOTIDE SEQUENCE [LARGE SCALE GENOMIC DNA]</scope>
    <source>
        <strain evidence="4">ATCC 27775 / DSM 1100 / LMG 10767 / O</strain>
    </source>
</reference>
<dbReference type="EMBL" id="CP002691">
    <property type="protein sequence ID" value="AEE52347.1"/>
    <property type="molecule type" value="Genomic_DNA"/>
</dbReference>
<dbReference type="STRING" id="760192.Halhy_4507"/>
<dbReference type="InterPro" id="IPR006026">
    <property type="entry name" value="Peptidase_Metallo"/>
</dbReference>
<keyword evidence="1" id="KW-0732">Signal</keyword>
<dbReference type="KEGG" id="hhy:Halhy_4507"/>
<dbReference type="SMART" id="SM00235">
    <property type="entry name" value="ZnMc"/>
    <property type="match status" value="1"/>
</dbReference>
<dbReference type="HOGENOM" id="CLU_073571_0_1_10"/>
<dbReference type="SUPFAM" id="SSF55486">
    <property type="entry name" value="Metalloproteases ('zincins'), catalytic domain"/>
    <property type="match status" value="1"/>
</dbReference>
<name>F4KTD3_HALH1</name>
<gene>
    <name evidence="3" type="ordered locus">Halhy_4507</name>
</gene>
<dbReference type="eggNOG" id="COG0666">
    <property type="taxonomic scope" value="Bacteria"/>
</dbReference>
<dbReference type="CDD" id="cd04327">
    <property type="entry name" value="ZnMc_MMP_like_3"/>
    <property type="match status" value="1"/>
</dbReference>
<dbReference type="PANTHER" id="PTHR10127:SF850">
    <property type="entry name" value="METALLOENDOPEPTIDASE"/>
    <property type="match status" value="1"/>
</dbReference>
<dbReference type="InterPro" id="IPR024079">
    <property type="entry name" value="MetalloPept_cat_dom_sf"/>
</dbReference>
<sequence length="281" mass="33221">MKKRHFSTSFWFLILVSLSSSACEMVADQDTDLGDLLEQQIETLNEDPHAIYTCIDKHLEGEEDENLRSAVIRNKLWTIGQVIRVKFMDSLSNTLRLRIEKAAREWELYGNVRFQFVRRGKAEIRIGLNPKEGSWSYMGRDALYLDSLSKTMNFGWFTDRTPDYEIRRTTLHEFGHALGLIHEHQHPLQNIQWNLEKVYTYYAQTQGWDRQDVDQNLFRKYSSLQTQFCKYDPISIMHYSVPKQLTLDGFEVRWNLQLSVEDKNFIGRMYPFKGPRVTTCQ</sequence>
<evidence type="ECO:0000313" key="4">
    <source>
        <dbReference type="Proteomes" id="UP000008461"/>
    </source>
</evidence>
<dbReference type="Gene3D" id="3.40.390.10">
    <property type="entry name" value="Collagenase (Catalytic Domain)"/>
    <property type="match status" value="1"/>
</dbReference>
<dbReference type="PROSITE" id="PS51257">
    <property type="entry name" value="PROKAR_LIPOPROTEIN"/>
    <property type="match status" value="1"/>
</dbReference>
<dbReference type="GO" id="GO:0004222">
    <property type="term" value="F:metalloendopeptidase activity"/>
    <property type="evidence" value="ECO:0007669"/>
    <property type="project" value="InterPro"/>
</dbReference>
<dbReference type="AlphaFoldDB" id="F4KTD3"/>
<feature type="signal peptide" evidence="1">
    <location>
        <begin position="1"/>
        <end position="22"/>
    </location>
</feature>
<dbReference type="GO" id="GO:0008270">
    <property type="term" value="F:zinc ion binding"/>
    <property type="evidence" value="ECO:0007669"/>
    <property type="project" value="InterPro"/>
</dbReference>
<protein>
    <submittedName>
        <fullName evidence="3">Peptidase M12A astacin</fullName>
    </submittedName>
</protein>
<feature type="domain" description="Peptidase metallopeptidase" evidence="2">
    <location>
        <begin position="73"/>
        <end position="204"/>
    </location>
</feature>
<dbReference type="Pfam" id="PF01400">
    <property type="entry name" value="Astacin"/>
    <property type="match status" value="1"/>
</dbReference>
<feature type="chain" id="PRO_5003317075" evidence="1">
    <location>
        <begin position="23"/>
        <end position="281"/>
    </location>
</feature>